<dbReference type="Gene3D" id="1.10.3720.10">
    <property type="entry name" value="MetI-like"/>
    <property type="match status" value="1"/>
</dbReference>
<dbReference type="GO" id="GO:0055085">
    <property type="term" value="P:transmembrane transport"/>
    <property type="evidence" value="ECO:0007669"/>
    <property type="project" value="InterPro"/>
</dbReference>
<evidence type="ECO:0000256" key="2">
    <source>
        <dbReference type="ARBA" id="ARBA00022448"/>
    </source>
</evidence>
<dbReference type="PROSITE" id="PS50928">
    <property type="entry name" value="ABC_TM1"/>
    <property type="match status" value="1"/>
</dbReference>
<evidence type="ECO:0000256" key="5">
    <source>
        <dbReference type="ARBA" id="ARBA00022989"/>
    </source>
</evidence>
<dbReference type="GO" id="GO:0005886">
    <property type="term" value="C:plasma membrane"/>
    <property type="evidence" value="ECO:0007669"/>
    <property type="project" value="UniProtKB-SubCell"/>
</dbReference>
<dbReference type="RefSeq" id="WP_106161851.1">
    <property type="nucleotide sequence ID" value="NZ_PVTT01000003.1"/>
</dbReference>
<evidence type="ECO:0000256" key="4">
    <source>
        <dbReference type="ARBA" id="ARBA00022692"/>
    </source>
</evidence>
<dbReference type="InterPro" id="IPR000515">
    <property type="entry name" value="MetI-like"/>
</dbReference>
<comment type="similarity">
    <text evidence="7">Belongs to the binding-protein-dependent transport system permease family.</text>
</comment>
<keyword evidence="10" id="KW-1185">Reference proteome</keyword>
<reference evidence="9 10" key="1">
    <citation type="submission" date="2018-03" db="EMBL/GenBank/DDBJ databases">
        <title>Genomic Encyclopedia of Archaeal and Bacterial Type Strains, Phase II (KMG-II): from individual species to whole genera.</title>
        <authorList>
            <person name="Goeker M."/>
        </authorList>
    </citation>
    <scope>NUCLEOTIDE SEQUENCE [LARGE SCALE GENOMIC DNA]</scope>
    <source>
        <strain evidence="9 10">DSM 29318</strain>
    </source>
</reference>
<feature type="transmembrane region" description="Helical" evidence="7">
    <location>
        <begin position="291"/>
        <end position="309"/>
    </location>
</feature>
<name>A0A2T0WZS1_9RHOB</name>
<feature type="transmembrane region" description="Helical" evidence="7">
    <location>
        <begin position="262"/>
        <end position="284"/>
    </location>
</feature>
<feature type="transmembrane region" description="Helical" evidence="7">
    <location>
        <begin position="434"/>
        <end position="455"/>
    </location>
</feature>
<evidence type="ECO:0000313" key="9">
    <source>
        <dbReference type="EMBL" id="PRY92084.1"/>
    </source>
</evidence>
<organism evidence="9 10">
    <name type="scientific">Hasllibacter halocynthiae</name>
    <dbReference type="NCBI Taxonomy" id="595589"/>
    <lineage>
        <taxon>Bacteria</taxon>
        <taxon>Pseudomonadati</taxon>
        <taxon>Pseudomonadota</taxon>
        <taxon>Alphaproteobacteria</taxon>
        <taxon>Rhodobacterales</taxon>
        <taxon>Roseobacteraceae</taxon>
        <taxon>Hasllibacter</taxon>
    </lineage>
</organism>
<dbReference type="PANTHER" id="PTHR43744">
    <property type="entry name" value="ABC TRANSPORTER PERMEASE PROTEIN MG189-RELATED-RELATED"/>
    <property type="match status" value="1"/>
</dbReference>
<evidence type="ECO:0000256" key="3">
    <source>
        <dbReference type="ARBA" id="ARBA00022475"/>
    </source>
</evidence>
<feature type="transmembrane region" description="Helical" evidence="7">
    <location>
        <begin position="40"/>
        <end position="66"/>
    </location>
</feature>
<dbReference type="EMBL" id="PVTT01000003">
    <property type="protein sequence ID" value="PRY92084.1"/>
    <property type="molecule type" value="Genomic_DNA"/>
</dbReference>
<dbReference type="Proteomes" id="UP000238801">
    <property type="component" value="Unassembled WGS sequence"/>
</dbReference>
<comment type="subcellular location">
    <subcellularLocation>
        <location evidence="1 7">Cell membrane</location>
        <topology evidence="1 7">Multi-pass membrane protein</topology>
    </subcellularLocation>
</comment>
<evidence type="ECO:0000313" key="10">
    <source>
        <dbReference type="Proteomes" id="UP000238801"/>
    </source>
</evidence>
<dbReference type="AlphaFoldDB" id="A0A2T0WZS1"/>
<keyword evidence="4 7" id="KW-0812">Transmembrane</keyword>
<evidence type="ECO:0000259" key="8">
    <source>
        <dbReference type="PROSITE" id="PS50928"/>
    </source>
</evidence>
<gene>
    <name evidence="9" type="ORF">BCF33_2784</name>
</gene>
<comment type="caution">
    <text evidence="9">The sequence shown here is derived from an EMBL/GenBank/DDBJ whole genome shotgun (WGS) entry which is preliminary data.</text>
</comment>
<dbReference type="InterPro" id="IPR035906">
    <property type="entry name" value="MetI-like_sf"/>
</dbReference>
<dbReference type="PANTHER" id="PTHR43744:SF12">
    <property type="entry name" value="ABC TRANSPORTER PERMEASE PROTEIN MG189-RELATED"/>
    <property type="match status" value="1"/>
</dbReference>
<keyword evidence="3" id="KW-1003">Cell membrane</keyword>
<dbReference type="SUPFAM" id="SSF161098">
    <property type="entry name" value="MetI-like"/>
    <property type="match status" value="1"/>
</dbReference>
<feature type="transmembrane region" description="Helical" evidence="7">
    <location>
        <begin position="329"/>
        <end position="346"/>
    </location>
</feature>
<evidence type="ECO:0000256" key="6">
    <source>
        <dbReference type="ARBA" id="ARBA00023136"/>
    </source>
</evidence>
<keyword evidence="2 7" id="KW-0813">Transport</keyword>
<accession>A0A2T0WZS1</accession>
<dbReference type="OrthoDB" id="9815445at2"/>
<dbReference type="Pfam" id="PF00528">
    <property type="entry name" value="BPD_transp_1"/>
    <property type="match status" value="1"/>
</dbReference>
<dbReference type="CDD" id="cd06261">
    <property type="entry name" value="TM_PBP2"/>
    <property type="match status" value="1"/>
</dbReference>
<feature type="domain" description="ABC transmembrane type-1" evidence="8">
    <location>
        <begin position="263"/>
        <end position="455"/>
    </location>
</feature>
<evidence type="ECO:0000256" key="7">
    <source>
        <dbReference type="RuleBase" id="RU363032"/>
    </source>
</evidence>
<evidence type="ECO:0000256" key="1">
    <source>
        <dbReference type="ARBA" id="ARBA00004651"/>
    </source>
</evidence>
<keyword evidence="6 7" id="KW-0472">Membrane</keyword>
<protein>
    <submittedName>
        <fullName evidence="9">Carbohydrate ABC transporter membrane protein 2 (CUT1 family)</fullName>
    </submittedName>
</protein>
<sequence length="469" mass="50159">MNGANALAPAAAAADADVAAPGPRGRMPLGALRRRQLAALFWGWLALVGLVCLFLGTFVIAFLASLKEDPLESPFRFVFPQIQPSAWFAAADLGAQAGGGAFWGGFGPGADLLFSATWAVPPGETLETPVVEVPRRVPGSSIARALTTDYASDHAAVEVVAVEETTVTGPDGALWPAARHTWRITHAGGGPLVDRLPFTATVPRGQVLIDADLPVSAMERRGRTASWSNLAPGALGLVFDNYRRVWNETVDISSGERLFPWWLLNSFLIAAGRVAMIVALASLAGYALARLRFGGAGAVFAAVIFSMAIPPQVTFVSNYLVIRDLGLLNTPWGVIVVFTFSAHVLLMKQFFEGFPREIEEAAIADGASHWQVFRHVVLPNARPALVTNAIIAFQAAWNDFFWPFVLLSSPPSSLTVQVGLLSLRQQGAGGESDWGLVLAGAFISVVPVVIVFLIFQRRIVDNQLSEGIK</sequence>
<proteinExistence type="inferred from homology"/>
<keyword evidence="5 7" id="KW-1133">Transmembrane helix</keyword>